<evidence type="ECO:0000313" key="10">
    <source>
        <dbReference type="Proteomes" id="UP000321367"/>
    </source>
</evidence>
<feature type="coiled-coil region" evidence="6">
    <location>
        <begin position="577"/>
        <end position="640"/>
    </location>
</feature>
<evidence type="ECO:0000256" key="6">
    <source>
        <dbReference type="SAM" id="Coils"/>
    </source>
</evidence>
<feature type="compositionally biased region" description="Basic and acidic residues" evidence="7">
    <location>
        <begin position="721"/>
        <end position="754"/>
    </location>
</feature>
<feature type="transmembrane region" description="Helical" evidence="8">
    <location>
        <begin position="57"/>
        <end position="78"/>
    </location>
</feature>
<organism evidence="9 10">
    <name type="scientific">Gillisia hiemivivida</name>
    <dbReference type="NCBI Taxonomy" id="291190"/>
    <lineage>
        <taxon>Bacteria</taxon>
        <taxon>Pseudomonadati</taxon>
        <taxon>Bacteroidota</taxon>
        <taxon>Flavobacteriia</taxon>
        <taxon>Flavobacteriales</taxon>
        <taxon>Flavobacteriaceae</taxon>
        <taxon>Gillisia</taxon>
    </lineage>
</organism>
<evidence type="ECO:0008006" key="11">
    <source>
        <dbReference type="Google" id="ProtNLM"/>
    </source>
</evidence>
<feature type="transmembrane region" description="Helical" evidence="8">
    <location>
        <begin position="26"/>
        <end position="51"/>
    </location>
</feature>
<name>A0A5C6ZXW1_9FLAO</name>
<dbReference type="PANTHER" id="PTHR37739:SF14">
    <property type="entry name" value="KINESIN-LIKE PROTEIN KIN-12E"/>
    <property type="match status" value="1"/>
</dbReference>
<keyword evidence="1" id="KW-0493">Microtubule</keyword>
<reference evidence="9 10" key="1">
    <citation type="submission" date="2019-08" db="EMBL/GenBank/DDBJ databases">
        <title>Genome sequence of Gillisia hiemivivida IC154 (type strain).</title>
        <authorList>
            <person name="Bowman J.P."/>
        </authorList>
    </citation>
    <scope>NUCLEOTIDE SEQUENCE [LARGE SCALE GENOMIC DNA]</scope>
    <source>
        <strain evidence="9 10">IC154</strain>
    </source>
</reference>
<evidence type="ECO:0000256" key="1">
    <source>
        <dbReference type="ARBA" id="ARBA00022701"/>
    </source>
</evidence>
<proteinExistence type="predicted"/>
<feature type="compositionally biased region" description="Acidic residues" evidence="7">
    <location>
        <begin position="711"/>
        <end position="720"/>
    </location>
</feature>
<dbReference type="Proteomes" id="UP000321367">
    <property type="component" value="Unassembled WGS sequence"/>
</dbReference>
<sequence>MEEFSVIKQKLTAFIRRYYLNKLLKGSILFFSVWLLYSILILLIEYFLWLSPPYRSLLFWGFILFSSLLFFRFILWPLAKLFKLSKGLDLTAASILIGKHFPEVNDKLLNVLQLENSSEQSDLLLASISQKSKELSPVPFKTAVNFNTSLKYLKYAAFPVLIILAIIFTGNSSIFSESYTRVVHYNTAYEAPAPFSFIINSSELVVEEGKDFNLEVQTIGNLIPETVAIHFNEEEYYLKNSSLNSFQYSFEGLKEDVEFYFRANNVTSRTYKIRVIQVPKLLDFEMKLNFPAYLRKENEIVKGTGNGTVPEGTKISWVLKTRATDDVSFKTKDSILGFEKNASEFKYSDKIFSPLQYSINTSNNNVKDYESLKYAIEVIKDQYPQIDVQHKQDTVATDVNYFFGKVNDDHAITKVNMVFYPEKDNTKSQKVAIPIANQNIGEFLYTFPGNLELEQGTNYAIYFEVFDNDGVRGSKSTKTEVFSLRIKSEKELSAEKLKQQGESIQGISESLEEMQESKKDLEELSRLKIEKNQLNYNDKKKLEEFLQRQKEQTAMMKNYSEKLKNTFEDKTGSKENKKFEEELKDRLDRNEERLQENEALLKELQEYADKISEEDLLDKLEKLSKQNTAEQKNLEQLLELTKRYYVQEKTQKLARDIERAGEKQENLAKQDSLNSLEEQEKLSEDFQEFKEEMDSLEKENNALKKPFDLDRETEEEQEIQEEQKKAEDQLEQNNKKDAKSPQKKAGEKMKEMSKKMKSAQAGAQGEQLTADIETMRQILDNLIVFSFEQEALMLNFKGIRINNPAYPKQLKKQQVLKEHFEHIDDSLFVLAMNNPMITEKITTKLTDIEFDINKALERLAQNELPQGTASQQYIMTNTNELANMLSEVLGNMQEMANLSLSPNGSGQGMQLPDIIKAQEGLNKEMEEGLKEGEGKPKQNGKDKPGEDGDDGKDGDKEGQGEGEDRLGEEGSAKLYEIFKEQQQLRQQLEDKLREAGLDKKNADVLSEMERIERQLLEKGFNKETLSRMNQIQHRLLQLEEAVREQEEEEQRTSKTNQENFKNTTQDQNLRAKEYFNSTEILNRQSLPLRQIYKTKVKRYFESVEN</sequence>
<evidence type="ECO:0000256" key="4">
    <source>
        <dbReference type="ARBA" id="ARBA00023054"/>
    </source>
</evidence>
<feature type="compositionally biased region" description="Basic and acidic residues" evidence="7">
    <location>
        <begin position="678"/>
        <end position="710"/>
    </location>
</feature>
<evidence type="ECO:0000256" key="5">
    <source>
        <dbReference type="ARBA" id="ARBA00023175"/>
    </source>
</evidence>
<dbReference type="PANTHER" id="PTHR37739">
    <property type="entry name" value="KINESIN-LIKE PROTEIN KIN-12D"/>
    <property type="match status" value="1"/>
</dbReference>
<keyword evidence="8" id="KW-0812">Transmembrane</keyword>
<feature type="region of interest" description="Disordered" evidence="7">
    <location>
        <begin position="925"/>
        <end position="967"/>
    </location>
</feature>
<feature type="transmembrane region" description="Helical" evidence="8">
    <location>
        <begin position="155"/>
        <end position="175"/>
    </location>
</feature>
<dbReference type="OrthoDB" id="9812498at2"/>
<dbReference type="RefSeq" id="WP_146928195.1">
    <property type="nucleotide sequence ID" value="NZ_CBCSHZ010000002.1"/>
</dbReference>
<dbReference type="EMBL" id="VORY01000001">
    <property type="protein sequence ID" value="TXD95538.1"/>
    <property type="molecule type" value="Genomic_DNA"/>
</dbReference>
<accession>A0A5C6ZXW1</accession>
<feature type="compositionally biased region" description="Polar residues" evidence="7">
    <location>
        <begin position="1053"/>
        <end position="1068"/>
    </location>
</feature>
<keyword evidence="8" id="KW-0472">Membrane</keyword>
<evidence type="ECO:0000313" key="9">
    <source>
        <dbReference type="EMBL" id="TXD95538.1"/>
    </source>
</evidence>
<evidence type="ECO:0000256" key="7">
    <source>
        <dbReference type="SAM" id="MobiDB-lite"/>
    </source>
</evidence>
<dbReference type="InterPro" id="IPR044986">
    <property type="entry name" value="KIF15/KIN-12"/>
</dbReference>
<evidence type="ECO:0000256" key="8">
    <source>
        <dbReference type="SAM" id="Phobius"/>
    </source>
</evidence>
<keyword evidence="8" id="KW-1133">Transmembrane helix</keyword>
<keyword evidence="3" id="KW-0067">ATP-binding</keyword>
<keyword evidence="10" id="KW-1185">Reference proteome</keyword>
<dbReference type="GO" id="GO:0005874">
    <property type="term" value="C:microtubule"/>
    <property type="evidence" value="ECO:0007669"/>
    <property type="project" value="UniProtKB-KW"/>
</dbReference>
<keyword evidence="4 6" id="KW-0175">Coiled coil</keyword>
<protein>
    <recommendedName>
        <fullName evidence="11">DUF4175 family protein</fullName>
    </recommendedName>
</protein>
<keyword evidence="5" id="KW-0505">Motor protein</keyword>
<dbReference type="AlphaFoldDB" id="A0A5C6ZXW1"/>
<keyword evidence="2" id="KW-0547">Nucleotide-binding</keyword>
<feature type="region of interest" description="Disordered" evidence="7">
    <location>
        <begin position="1042"/>
        <end position="1069"/>
    </location>
</feature>
<feature type="region of interest" description="Disordered" evidence="7">
    <location>
        <begin position="661"/>
        <end position="766"/>
    </location>
</feature>
<feature type="coiled-coil region" evidence="6">
    <location>
        <begin position="504"/>
        <end position="534"/>
    </location>
</feature>
<evidence type="ECO:0000256" key="3">
    <source>
        <dbReference type="ARBA" id="ARBA00022840"/>
    </source>
</evidence>
<comment type="caution">
    <text evidence="9">The sequence shown here is derived from an EMBL/GenBank/DDBJ whole genome shotgun (WGS) entry which is preliminary data.</text>
</comment>
<evidence type="ECO:0000256" key="2">
    <source>
        <dbReference type="ARBA" id="ARBA00022741"/>
    </source>
</evidence>
<dbReference type="GO" id="GO:0005524">
    <property type="term" value="F:ATP binding"/>
    <property type="evidence" value="ECO:0007669"/>
    <property type="project" value="UniProtKB-KW"/>
</dbReference>
<gene>
    <name evidence="9" type="ORF">ES724_00445</name>
</gene>